<keyword evidence="1 2" id="KW-0728">SH3 domain</keyword>
<feature type="region of interest" description="Disordered" evidence="3">
    <location>
        <begin position="221"/>
        <end position="244"/>
    </location>
</feature>
<dbReference type="GeneID" id="54303310"/>
<dbReference type="EMBL" id="ML995496">
    <property type="protein sequence ID" value="KAF2138458.1"/>
    <property type="molecule type" value="Genomic_DNA"/>
</dbReference>
<organism evidence="5 6">
    <name type="scientific">Aplosporella prunicola CBS 121167</name>
    <dbReference type="NCBI Taxonomy" id="1176127"/>
    <lineage>
        <taxon>Eukaryota</taxon>
        <taxon>Fungi</taxon>
        <taxon>Dikarya</taxon>
        <taxon>Ascomycota</taxon>
        <taxon>Pezizomycotina</taxon>
        <taxon>Dothideomycetes</taxon>
        <taxon>Dothideomycetes incertae sedis</taxon>
        <taxon>Botryosphaeriales</taxon>
        <taxon>Aplosporellaceae</taxon>
        <taxon>Aplosporella</taxon>
    </lineage>
</organism>
<dbReference type="CDD" id="cd00174">
    <property type="entry name" value="SH3"/>
    <property type="match status" value="1"/>
</dbReference>
<proteinExistence type="predicted"/>
<evidence type="ECO:0000256" key="3">
    <source>
        <dbReference type="SAM" id="MobiDB-lite"/>
    </source>
</evidence>
<evidence type="ECO:0000256" key="2">
    <source>
        <dbReference type="PROSITE-ProRule" id="PRU00192"/>
    </source>
</evidence>
<dbReference type="InterPro" id="IPR001452">
    <property type="entry name" value="SH3_domain"/>
</dbReference>
<dbReference type="PANTHER" id="PTHR45929">
    <property type="entry name" value="JAK PATHWAY SIGNAL TRANSDUCTION ADAPTOR MOLECULE"/>
    <property type="match status" value="1"/>
</dbReference>
<sequence length="273" mass="28100">MGYEEFSTAMTSRSLRTIKTELEFLTDSGHITTAQFNSILSQLPAQPYSVAENASVPIQSPSAINTRGGSTTNTTTPVFPALPLRNQTPVTATPPPPAAASPAPAPAPAPTNEKVGYYAHDPTPPPPAYASTPPAPPVLAHATALYAYAPTDAGDLALTAGEPVHVTEYMNAEWWKGRSVRTGAEGIFPRAYVRVDNNAPPAPAQGPMSYGNMPLAVAQGGPAAPGPNGEVVQQDGKAGKGQEMGKKFGKKLGNAAIFGAGATIGGNIVNGIF</sequence>
<evidence type="ECO:0000313" key="6">
    <source>
        <dbReference type="Proteomes" id="UP000799438"/>
    </source>
</evidence>
<dbReference type="AlphaFoldDB" id="A0A6A6B4A2"/>
<evidence type="ECO:0000259" key="4">
    <source>
        <dbReference type="PROSITE" id="PS50002"/>
    </source>
</evidence>
<dbReference type="InterPro" id="IPR036028">
    <property type="entry name" value="SH3-like_dom_sf"/>
</dbReference>
<dbReference type="Proteomes" id="UP000799438">
    <property type="component" value="Unassembled WGS sequence"/>
</dbReference>
<dbReference type="Gene3D" id="2.30.30.40">
    <property type="entry name" value="SH3 Domains"/>
    <property type="match status" value="1"/>
</dbReference>
<dbReference type="RefSeq" id="XP_033394171.1">
    <property type="nucleotide sequence ID" value="XM_033545804.1"/>
</dbReference>
<dbReference type="OrthoDB" id="6250593at2759"/>
<feature type="region of interest" description="Disordered" evidence="3">
    <location>
        <begin position="61"/>
        <end position="134"/>
    </location>
</feature>
<evidence type="ECO:0000313" key="5">
    <source>
        <dbReference type="EMBL" id="KAF2138458.1"/>
    </source>
</evidence>
<protein>
    <recommendedName>
        <fullName evidence="4">SH3 domain-containing protein</fullName>
    </recommendedName>
</protein>
<evidence type="ECO:0000256" key="1">
    <source>
        <dbReference type="ARBA" id="ARBA00022443"/>
    </source>
</evidence>
<feature type="compositionally biased region" description="Pro residues" evidence="3">
    <location>
        <begin position="92"/>
        <end position="109"/>
    </location>
</feature>
<gene>
    <name evidence="5" type="ORF">K452DRAFT_353005</name>
</gene>
<feature type="domain" description="SH3" evidence="4">
    <location>
        <begin position="137"/>
        <end position="198"/>
    </location>
</feature>
<keyword evidence="6" id="KW-1185">Reference proteome</keyword>
<name>A0A6A6B4A2_9PEZI</name>
<dbReference type="PROSITE" id="PS50002">
    <property type="entry name" value="SH3"/>
    <property type="match status" value="1"/>
</dbReference>
<dbReference type="PANTHER" id="PTHR45929:SF7">
    <property type="entry name" value="LAS SEVENTEEN-BINDING PROTEIN 1"/>
    <property type="match status" value="1"/>
</dbReference>
<feature type="compositionally biased region" description="Low complexity" evidence="3">
    <location>
        <begin position="65"/>
        <end position="76"/>
    </location>
</feature>
<dbReference type="SMART" id="SM00326">
    <property type="entry name" value="SH3"/>
    <property type="match status" value="1"/>
</dbReference>
<dbReference type="SUPFAM" id="SSF50044">
    <property type="entry name" value="SH3-domain"/>
    <property type="match status" value="1"/>
</dbReference>
<feature type="compositionally biased region" description="Pro residues" evidence="3">
    <location>
        <begin position="122"/>
        <end position="134"/>
    </location>
</feature>
<dbReference type="InterPro" id="IPR050670">
    <property type="entry name" value="STAM"/>
</dbReference>
<accession>A0A6A6B4A2</accession>
<reference evidence="5" key="1">
    <citation type="journal article" date="2020" name="Stud. Mycol.">
        <title>101 Dothideomycetes genomes: a test case for predicting lifestyles and emergence of pathogens.</title>
        <authorList>
            <person name="Haridas S."/>
            <person name="Albert R."/>
            <person name="Binder M."/>
            <person name="Bloem J."/>
            <person name="Labutti K."/>
            <person name="Salamov A."/>
            <person name="Andreopoulos B."/>
            <person name="Baker S."/>
            <person name="Barry K."/>
            <person name="Bills G."/>
            <person name="Bluhm B."/>
            <person name="Cannon C."/>
            <person name="Castanera R."/>
            <person name="Culley D."/>
            <person name="Daum C."/>
            <person name="Ezra D."/>
            <person name="Gonzalez J."/>
            <person name="Henrissat B."/>
            <person name="Kuo A."/>
            <person name="Liang C."/>
            <person name="Lipzen A."/>
            <person name="Lutzoni F."/>
            <person name="Magnuson J."/>
            <person name="Mondo S."/>
            <person name="Nolan M."/>
            <person name="Ohm R."/>
            <person name="Pangilinan J."/>
            <person name="Park H.-J."/>
            <person name="Ramirez L."/>
            <person name="Alfaro M."/>
            <person name="Sun H."/>
            <person name="Tritt A."/>
            <person name="Yoshinaga Y."/>
            <person name="Zwiers L.-H."/>
            <person name="Turgeon B."/>
            <person name="Goodwin S."/>
            <person name="Spatafora J."/>
            <person name="Crous P."/>
            <person name="Grigoriev I."/>
        </authorList>
    </citation>
    <scope>NUCLEOTIDE SEQUENCE</scope>
    <source>
        <strain evidence="5">CBS 121167</strain>
    </source>
</reference>
<dbReference type="Pfam" id="PF00018">
    <property type="entry name" value="SH3_1"/>
    <property type="match status" value="1"/>
</dbReference>